<proteinExistence type="predicted"/>
<name>A0ABT9Y3N1_9FIRM</name>
<keyword evidence="2" id="KW-0472">Membrane</keyword>
<evidence type="ECO:0000256" key="2">
    <source>
        <dbReference type="SAM" id="Phobius"/>
    </source>
</evidence>
<keyword evidence="2" id="KW-1133">Transmembrane helix</keyword>
<keyword evidence="4" id="KW-1185">Reference proteome</keyword>
<feature type="transmembrane region" description="Helical" evidence="2">
    <location>
        <begin position="247"/>
        <end position="272"/>
    </location>
</feature>
<dbReference type="RefSeq" id="WP_196605832.1">
    <property type="nucleotide sequence ID" value="NZ_CP116940.1"/>
</dbReference>
<accession>A0ABT9Y3N1</accession>
<feature type="transmembrane region" description="Helical" evidence="2">
    <location>
        <begin position="177"/>
        <end position="197"/>
    </location>
</feature>
<feature type="transmembrane region" description="Helical" evidence="2">
    <location>
        <begin position="209"/>
        <end position="227"/>
    </location>
</feature>
<evidence type="ECO:0000313" key="4">
    <source>
        <dbReference type="Proteomes" id="UP001239167"/>
    </source>
</evidence>
<dbReference type="EMBL" id="JAUSUE010000001">
    <property type="protein sequence ID" value="MDQ0202430.1"/>
    <property type="molecule type" value="Genomic_DNA"/>
</dbReference>
<reference evidence="3 4" key="1">
    <citation type="submission" date="2023-07" db="EMBL/GenBank/DDBJ databases">
        <title>Genomic Encyclopedia of Type Strains, Phase IV (KMG-IV): sequencing the most valuable type-strain genomes for metagenomic binning, comparative biology and taxonomic classification.</title>
        <authorList>
            <person name="Goeker M."/>
        </authorList>
    </citation>
    <scope>NUCLEOTIDE SEQUENCE [LARGE SCALE GENOMIC DNA]</scope>
    <source>
        <strain evidence="3 4">DSM 16980</strain>
    </source>
</reference>
<dbReference type="Proteomes" id="UP001239167">
    <property type="component" value="Unassembled WGS sequence"/>
</dbReference>
<evidence type="ECO:0000313" key="3">
    <source>
        <dbReference type="EMBL" id="MDQ0202430.1"/>
    </source>
</evidence>
<keyword evidence="2" id="KW-0812">Transmembrane</keyword>
<feature type="region of interest" description="Disordered" evidence="1">
    <location>
        <begin position="86"/>
        <end position="163"/>
    </location>
</feature>
<protein>
    <submittedName>
        <fullName evidence="3">Uncharacterized protein</fullName>
    </submittedName>
</protein>
<gene>
    <name evidence="3" type="ORF">J2S01_000115</name>
</gene>
<organism evidence="3 4">
    <name type="scientific">Pectinatus haikarae</name>
    <dbReference type="NCBI Taxonomy" id="349096"/>
    <lineage>
        <taxon>Bacteria</taxon>
        <taxon>Bacillati</taxon>
        <taxon>Bacillota</taxon>
        <taxon>Negativicutes</taxon>
        <taxon>Selenomonadales</taxon>
        <taxon>Selenomonadaceae</taxon>
        <taxon>Pectinatus</taxon>
    </lineage>
</organism>
<evidence type="ECO:0000256" key="1">
    <source>
        <dbReference type="SAM" id="MobiDB-lite"/>
    </source>
</evidence>
<sequence length="290" mass="31793">MMISKNVSLEKTSNNWIAAISLAVSAIILLFLSESSASAEIRLPELETPAIHIPSVPAVPSPQMPEIKSIGIDTDKIANEIDEHAKAADKDNKKAQGNSELKNNEKNTAPDKIRDNKYIKRDAASKKDDRYADDSSDKNKETDASSSGTDPVENEQENKQEEGVTAQQLLTADFSAVMFYIFSRTAFIAIVLWLAFLQVAKKLPVLLETFSFALMNIFAGAFYFPMAGRLDGEKLDFYNKVINNNDFLLIMGAFAVCSVVIAGMAGALIIFLQNVNRGGNSNGKNTKKFI</sequence>
<feature type="compositionally biased region" description="Basic and acidic residues" evidence="1">
    <location>
        <begin position="102"/>
        <end position="143"/>
    </location>
</feature>
<comment type="caution">
    <text evidence="3">The sequence shown here is derived from an EMBL/GenBank/DDBJ whole genome shotgun (WGS) entry which is preliminary data.</text>
</comment>